<evidence type="ECO:0000256" key="3">
    <source>
        <dbReference type="ARBA" id="ARBA00022723"/>
    </source>
</evidence>
<evidence type="ECO:0000313" key="9">
    <source>
        <dbReference type="EMBL" id="CAB4959763.1"/>
    </source>
</evidence>
<dbReference type="GO" id="GO:0046872">
    <property type="term" value="F:metal ion binding"/>
    <property type="evidence" value="ECO:0007669"/>
    <property type="project" value="UniProtKB-KW"/>
</dbReference>
<dbReference type="PANTHER" id="PTHR30468:SF5">
    <property type="entry name" value="ALPHA-KETOGLUTARATE-DEPENDENT SULFATE ESTER DIOXYGENASE"/>
    <property type="match status" value="1"/>
</dbReference>
<evidence type="ECO:0000313" key="8">
    <source>
        <dbReference type="EMBL" id="CAB4324168.1"/>
    </source>
</evidence>
<accession>A0A6J7KY84</accession>
<gene>
    <name evidence="8" type="ORF">UFOPK1392_01932</name>
    <name evidence="9" type="ORF">UFOPK3733_02376</name>
</gene>
<dbReference type="Pfam" id="PF02668">
    <property type="entry name" value="TauD"/>
    <property type="match status" value="1"/>
</dbReference>
<proteinExistence type="inferred from homology"/>
<dbReference type="GO" id="GO:0005737">
    <property type="term" value="C:cytoplasm"/>
    <property type="evidence" value="ECO:0007669"/>
    <property type="project" value="TreeGrafter"/>
</dbReference>
<dbReference type="AlphaFoldDB" id="A0A6J7KY84"/>
<evidence type="ECO:0000256" key="4">
    <source>
        <dbReference type="ARBA" id="ARBA00022964"/>
    </source>
</evidence>
<dbReference type="GO" id="GO:0016706">
    <property type="term" value="F:2-oxoglutarate-dependent dioxygenase activity"/>
    <property type="evidence" value="ECO:0007669"/>
    <property type="project" value="TreeGrafter"/>
</dbReference>
<evidence type="ECO:0000259" key="7">
    <source>
        <dbReference type="Pfam" id="PF02668"/>
    </source>
</evidence>
<dbReference type="SUPFAM" id="SSF51197">
    <property type="entry name" value="Clavaminate synthase-like"/>
    <property type="match status" value="1"/>
</dbReference>
<name>A0A6J7KY84_9ZZZZ</name>
<evidence type="ECO:0000256" key="5">
    <source>
        <dbReference type="ARBA" id="ARBA00023002"/>
    </source>
</evidence>
<organism evidence="9">
    <name type="scientific">freshwater metagenome</name>
    <dbReference type="NCBI Taxonomy" id="449393"/>
    <lineage>
        <taxon>unclassified sequences</taxon>
        <taxon>metagenomes</taxon>
        <taxon>ecological metagenomes</taxon>
    </lineage>
</organism>
<dbReference type="InterPro" id="IPR042098">
    <property type="entry name" value="TauD-like_sf"/>
</dbReference>
<feature type="domain" description="TauD/TfdA-like" evidence="7">
    <location>
        <begin position="21"/>
        <end position="264"/>
    </location>
</feature>
<reference evidence="9" key="1">
    <citation type="submission" date="2020-05" db="EMBL/GenBank/DDBJ databases">
        <authorList>
            <person name="Chiriac C."/>
            <person name="Salcher M."/>
            <person name="Ghai R."/>
            <person name="Kavagutti S V."/>
        </authorList>
    </citation>
    <scope>NUCLEOTIDE SEQUENCE</scope>
</reference>
<evidence type="ECO:0000256" key="6">
    <source>
        <dbReference type="ARBA" id="ARBA00023004"/>
    </source>
</evidence>
<sequence>METTFTPITKEFGAVVHEFPNASALNDLLLDRLVVVIRGHHLNHADQVALARSLGEPTPAHPVVPGHPDHPEILELDAGRGGKNAKWHTDVTFSPTPPAASVLVADEIPAAGGDTLWADLRGSYAALSPSLRELVDGLEAVHRISPLAYWGFPHDSAMSRDDARALLDAAAEVPPVIHPVVRVHPLTGQPALFVNPGFTTRIVGLSEIESDGLLRMLFAHMTQPEFVLRHRWEEDDVVLWDNRATMHYATDDYGDSARRMRRVTLRGSVPVGPTGVESRVSEDPFLAIS</sequence>
<keyword evidence="3" id="KW-0479">Metal-binding</keyword>
<keyword evidence="6" id="KW-0408">Iron</keyword>
<dbReference type="Gene3D" id="3.60.130.10">
    <property type="entry name" value="Clavaminate synthase-like"/>
    <property type="match status" value="1"/>
</dbReference>
<protein>
    <submittedName>
        <fullName evidence="9">Unannotated protein</fullName>
    </submittedName>
</protein>
<dbReference type="EMBL" id="CAFBNC010000213">
    <property type="protein sequence ID" value="CAB4959763.1"/>
    <property type="molecule type" value="Genomic_DNA"/>
</dbReference>
<dbReference type="InterPro" id="IPR003819">
    <property type="entry name" value="TauD/TfdA-like"/>
</dbReference>
<evidence type="ECO:0000256" key="1">
    <source>
        <dbReference type="ARBA" id="ARBA00001954"/>
    </source>
</evidence>
<keyword evidence="5" id="KW-0560">Oxidoreductase</keyword>
<evidence type="ECO:0000256" key="2">
    <source>
        <dbReference type="ARBA" id="ARBA00005896"/>
    </source>
</evidence>
<dbReference type="EMBL" id="CAEMXZ010000111">
    <property type="protein sequence ID" value="CAB4324168.1"/>
    <property type="molecule type" value="Genomic_DNA"/>
</dbReference>
<dbReference type="InterPro" id="IPR051323">
    <property type="entry name" value="AtsK-like"/>
</dbReference>
<keyword evidence="4" id="KW-0223">Dioxygenase</keyword>
<dbReference type="PANTHER" id="PTHR30468">
    <property type="entry name" value="ALPHA-KETOGLUTARATE-DEPENDENT SULFONATE DIOXYGENASE"/>
    <property type="match status" value="1"/>
</dbReference>
<comment type="similarity">
    <text evidence="2">Belongs to the TfdA dioxygenase family.</text>
</comment>
<comment type="cofactor">
    <cofactor evidence="1">
        <name>Fe(2+)</name>
        <dbReference type="ChEBI" id="CHEBI:29033"/>
    </cofactor>
</comment>